<comment type="caution">
    <text evidence="1">The sequence shown here is derived from an EMBL/GenBank/DDBJ whole genome shotgun (WGS) entry which is preliminary data.</text>
</comment>
<sequence>MTKDREERPIIFNSEMVKAILDGRKTQTRRIVETRNITCTDTKKRKFKAYDITNLRKDKTIHCPYGKVGDKLWVREAWARNTKKFLHVESKDLVFKATDNLNMNWNPSIHMPRWASRVTL</sequence>
<gene>
    <name evidence="1" type="ORF">LCGC14_1875100</name>
</gene>
<name>A0A0F9GS00_9ZZZZ</name>
<organism evidence="1">
    <name type="scientific">marine sediment metagenome</name>
    <dbReference type="NCBI Taxonomy" id="412755"/>
    <lineage>
        <taxon>unclassified sequences</taxon>
        <taxon>metagenomes</taxon>
        <taxon>ecological metagenomes</taxon>
    </lineage>
</organism>
<protein>
    <submittedName>
        <fullName evidence="1">Uncharacterized protein</fullName>
    </submittedName>
</protein>
<accession>A0A0F9GS00</accession>
<dbReference type="AlphaFoldDB" id="A0A0F9GS00"/>
<proteinExistence type="predicted"/>
<feature type="non-terminal residue" evidence="1">
    <location>
        <position position="120"/>
    </location>
</feature>
<evidence type="ECO:0000313" key="1">
    <source>
        <dbReference type="EMBL" id="KKL93391.1"/>
    </source>
</evidence>
<reference evidence="1" key="1">
    <citation type="journal article" date="2015" name="Nature">
        <title>Complex archaea that bridge the gap between prokaryotes and eukaryotes.</title>
        <authorList>
            <person name="Spang A."/>
            <person name="Saw J.H."/>
            <person name="Jorgensen S.L."/>
            <person name="Zaremba-Niedzwiedzka K."/>
            <person name="Martijn J."/>
            <person name="Lind A.E."/>
            <person name="van Eijk R."/>
            <person name="Schleper C."/>
            <person name="Guy L."/>
            <person name="Ettema T.J."/>
        </authorList>
    </citation>
    <scope>NUCLEOTIDE SEQUENCE</scope>
</reference>
<dbReference type="EMBL" id="LAZR01019201">
    <property type="protein sequence ID" value="KKL93391.1"/>
    <property type="molecule type" value="Genomic_DNA"/>
</dbReference>